<evidence type="ECO:0000259" key="1">
    <source>
        <dbReference type="Pfam" id="PF08398"/>
    </source>
</evidence>
<reference evidence="2 3" key="1">
    <citation type="submission" date="2018-06" db="EMBL/GenBank/DDBJ databases">
        <authorList>
            <consortium name="Pathogen Informatics"/>
            <person name="Doyle S."/>
        </authorList>
    </citation>
    <scope>NUCLEOTIDE SEQUENCE [LARGE SCALE GENOMIC DNA]</scope>
    <source>
        <strain evidence="2 3">NCTC4824</strain>
    </source>
</reference>
<keyword evidence="2" id="KW-0946">Virion</keyword>
<dbReference type="AlphaFoldDB" id="A0A2X4W1X6"/>
<dbReference type="GO" id="GO:0006644">
    <property type="term" value="P:phospholipid metabolic process"/>
    <property type="evidence" value="ECO:0007669"/>
    <property type="project" value="InterPro"/>
</dbReference>
<dbReference type="GO" id="GO:0004623">
    <property type="term" value="F:phospholipase A2 activity"/>
    <property type="evidence" value="ECO:0007669"/>
    <property type="project" value="InterPro"/>
</dbReference>
<organism evidence="2 3">
    <name type="scientific">Lederbergia lenta</name>
    <name type="common">Bacillus lentus</name>
    <dbReference type="NCBI Taxonomy" id="1467"/>
    <lineage>
        <taxon>Bacteria</taxon>
        <taxon>Bacillati</taxon>
        <taxon>Bacillota</taxon>
        <taxon>Bacilli</taxon>
        <taxon>Bacillales</taxon>
        <taxon>Bacillaceae</taxon>
        <taxon>Lederbergia</taxon>
    </lineage>
</organism>
<dbReference type="InterPro" id="IPR036444">
    <property type="entry name" value="PLipase_A2_dom_sf"/>
</dbReference>
<dbReference type="Proteomes" id="UP000249134">
    <property type="component" value="Chromosome 1"/>
</dbReference>
<keyword evidence="2" id="KW-0167">Capsid protein</keyword>
<dbReference type="GO" id="GO:0005198">
    <property type="term" value="F:structural molecule activity"/>
    <property type="evidence" value="ECO:0007669"/>
    <property type="project" value="InterPro"/>
</dbReference>
<evidence type="ECO:0000313" key="3">
    <source>
        <dbReference type="Proteomes" id="UP000249134"/>
    </source>
</evidence>
<protein>
    <submittedName>
        <fullName evidence="2">Parvovirus coat protein VP1</fullName>
    </submittedName>
</protein>
<dbReference type="RefSeq" id="WP_411825143.1">
    <property type="nucleotide sequence ID" value="NZ_CBCSGM010000002.1"/>
</dbReference>
<dbReference type="Pfam" id="PF08398">
    <property type="entry name" value="Phospholip_A2_4"/>
    <property type="match status" value="1"/>
</dbReference>
<dbReference type="EMBL" id="LS483476">
    <property type="protein sequence ID" value="SQI52912.1"/>
    <property type="molecule type" value="Genomic_DNA"/>
</dbReference>
<dbReference type="InterPro" id="IPR013607">
    <property type="entry name" value="Phospholipase_A2-like"/>
</dbReference>
<sequence length="99" mass="11612">MRLNRRRYKKGLRFCILPGYNWCGPGCSGPGAPINEVDAACRAHDECYRRSGNYCECDRAFLRRLRPMITSHTRMGRHARLLHQYMKFQTLGNCGFRRD</sequence>
<dbReference type="KEGG" id="blen:NCTC4824_00572"/>
<dbReference type="STRING" id="1348624.GCA_001591545_02638"/>
<dbReference type="Gene3D" id="1.20.90.10">
    <property type="entry name" value="Phospholipase A2 domain"/>
    <property type="match status" value="1"/>
</dbReference>
<evidence type="ECO:0000313" key="2">
    <source>
        <dbReference type="EMBL" id="SQI52912.1"/>
    </source>
</evidence>
<keyword evidence="3" id="KW-1185">Reference proteome</keyword>
<accession>A0A2X4W1X6</accession>
<proteinExistence type="predicted"/>
<dbReference type="GO" id="GO:0050482">
    <property type="term" value="P:arachidonate secretion"/>
    <property type="evidence" value="ECO:0007669"/>
    <property type="project" value="InterPro"/>
</dbReference>
<name>A0A2X4W1X6_LEDLE</name>
<feature type="domain" description="Phospholipase A2-like" evidence="1">
    <location>
        <begin position="16"/>
        <end position="50"/>
    </location>
</feature>
<gene>
    <name evidence="2" type="ORF">NCTC4824_00572</name>
</gene>
<dbReference type="SUPFAM" id="SSF48619">
    <property type="entry name" value="Phospholipase A2, PLA2"/>
    <property type="match status" value="1"/>
</dbReference>